<dbReference type="OMA" id="PRRNIDM"/>
<evidence type="ECO:0000313" key="3">
    <source>
        <dbReference type="Proteomes" id="UP000825935"/>
    </source>
</evidence>
<dbReference type="OrthoDB" id="429143at2759"/>
<feature type="domain" description="Increased DNA methylation 1 C-terminal" evidence="1">
    <location>
        <begin position="67"/>
        <end position="152"/>
    </location>
</feature>
<dbReference type="AlphaFoldDB" id="A0A8T2QL95"/>
<proteinExistence type="predicted"/>
<name>A0A8T2QL95_CERRI</name>
<dbReference type="SUPFAM" id="SSF55729">
    <property type="entry name" value="Acyl-CoA N-acyltransferases (Nat)"/>
    <property type="match status" value="1"/>
</dbReference>
<dbReference type="GO" id="GO:0005634">
    <property type="term" value="C:nucleus"/>
    <property type="evidence" value="ECO:0007669"/>
    <property type="project" value="TreeGrafter"/>
</dbReference>
<dbReference type="EMBL" id="CM035438">
    <property type="protein sequence ID" value="KAH7284932.1"/>
    <property type="molecule type" value="Genomic_DNA"/>
</dbReference>
<dbReference type="PANTHER" id="PTHR46309">
    <property type="entry name" value="PHD FINGER PROTEIN 12"/>
    <property type="match status" value="1"/>
</dbReference>
<dbReference type="Pfam" id="PF23209">
    <property type="entry name" value="IDM1_C"/>
    <property type="match status" value="1"/>
</dbReference>
<keyword evidence="3" id="KW-1185">Reference proteome</keyword>
<dbReference type="Proteomes" id="UP000825935">
    <property type="component" value="Chromosome 33"/>
</dbReference>
<gene>
    <name evidence="2" type="ORF">KP509_33G002900</name>
</gene>
<dbReference type="InterPro" id="IPR016181">
    <property type="entry name" value="Acyl_CoA_acyltransferase"/>
</dbReference>
<reference evidence="2" key="1">
    <citation type="submission" date="2021-08" db="EMBL/GenBank/DDBJ databases">
        <title>WGS assembly of Ceratopteris richardii.</title>
        <authorList>
            <person name="Marchant D.B."/>
            <person name="Chen G."/>
            <person name="Jenkins J."/>
            <person name="Shu S."/>
            <person name="Leebens-Mack J."/>
            <person name="Grimwood J."/>
            <person name="Schmutz J."/>
            <person name="Soltis P."/>
            <person name="Soltis D."/>
            <person name="Chen Z.-H."/>
        </authorList>
    </citation>
    <scope>NUCLEOTIDE SEQUENCE</scope>
    <source>
        <strain evidence="2">Whitten #5841</strain>
        <tissue evidence="2">Leaf</tissue>
    </source>
</reference>
<dbReference type="InterPro" id="IPR056511">
    <property type="entry name" value="IDM1_C"/>
</dbReference>
<dbReference type="PANTHER" id="PTHR46309:SF1">
    <property type="entry name" value="PHD FINGER PROTEIN 12"/>
    <property type="match status" value="1"/>
</dbReference>
<protein>
    <recommendedName>
        <fullName evidence="1">Increased DNA methylation 1 C-terminal domain-containing protein</fullName>
    </recommendedName>
</protein>
<evidence type="ECO:0000313" key="2">
    <source>
        <dbReference type="EMBL" id="KAH7284932.1"/>
    </source>
</evidence>
<sequence length="169" mass="19175">MYHTCGDSCRKIYSSLRSLIGISHPFGGGFYWTLLQCTEELEVEDLQSTLDVNSKLAVALLVLKECFNPMCDPRRNIDMITHAAYNRRSEFSRLNYAGFYTVVLEQDNEIISAASIRVHGARIAEMPLIGTRHKYRRLGMCRCLVGAIEKTVFIFKGGEFHIACDSRTI</sequence>
<accession>A0A8T2QL95</accession>
<dbReference type="InterPro" id="IPR042163">
    <property type="entry name" value="PHF12"/>
</dbReference>
<dbReference type="GO" id="GO:0003714">
    <property type="term" value="F:transcription corepressor activity"/>
    <property type="evidence" value="ECO:0007669"/>
    <property type="project" value="InterPro"/>
</dbReference>
<organism evidence="2 3">
    <name type="scientific">Ceratopteris richardii</name>
    <name type="common">Triangle waterfern</name>
    <dbReference type="NCBI Taxonomy" id="49495"/>
    <lineage>
        <taxon>Eukaryota</taxon>
        <taxon>Viridiplantae</taxon>
        <taxon>Streptophyta</taxon>
        <taxon>Embryophyta</taxon>
        <taxon>Tracheophyta</taxon>
        <taxon>Polypodiopsida</taxon>
        <taxon>Polypodiidae</taxon>
        <taxon>Polypodiales</taxon>
        <taxon>Pteridineae</taxon>
        <taxon>Pteridaceae</taxon>
        <taxon>Parkerioideae</taxon>
        <taxon>Ceratopteris</taxon>
    </lineage>
</organism>
<dbReference type="GO" id="GO:0006357">
    <property type="term" value="P:regulation of transcription by RNA polymerase II"/>
    <property type="evidence" value="ECO:0007669"/>
    <property type="project" value="TreeGrafter"/>
</dbReference>
<evidence type="ECO:0000259" key="1">
    <source>
        <dbReference type="Pfam" id="PF23209"/>
    </source>
</evidence>
<comment type="caution">
    <text evidence="2">The sequence shown here is derived from an EMBL/GenBank/DDBJ whole genome shotgun (WGS) entry which is preliminary data.</text>
</comment>